<evidence type="ECO:0000313" key="2">
    <source>
        <dbReference type="EMBL" id="RCW20211.1"/>
    </source>
</evidence>
<keyword evidence="3" id="KW-1185">Reference proteome</keyword>
<feature type="compositionally biased region" description="Basic and acidic residues" evidence="1">
    <location>
        <begin position="22"/>
        <end position="31"/>
    </location>
</feature>
<name>A0A6I7HH79_9HYPH</name>
<gene>
    <name evidence="2" type="ORF">DFR48_11574</name>
</gene>
<accession>A0A6I7HH79</accession>
<comment type="caution">
    <text evidence="2">The sequence shown here is derived from an EMBL/GenBank/DDBJ whole genome shotgun (WGS) entry which is preliminary data.</text>
</comment>
<evidence type="ECO:0000256" key="1">
    <source>
        <dbReference type="SAM" id="MobiDB-lite"/>
    </source>
</evidence>
<sequence>RRFFLSPTEGEIDPWPASRARRIFEREESDARGSPSP</sequence>
<organism evidence="2 3">
    <name type="scientific">Ciceribacter lividus</name>
    <dbReference type="NCBI Taxonomy" id="1197950"/>
    <lineage>
        <taxon>Bacteria</taxon>
        <taxon>Pseudomonadati</taxon>
        <taxon>Pseudomonadota</taxon>
        <taxon>Alphaproteobacteria</taxon>
        <taxon>Hyphomicrobiales</taxon>
        <taxon>Rhizobiaceae</taxon>
        <taxon>Ciceribacter</taxon>
    </lineage>
</organism>
<feature type="non-terminal residue" evidence="2">
    <location>
        <position position="1"/>
    </location>
</feature>
<proteinExistence type="predicted"/>
<dbReference type="AlphaFoldDB" id="A0A6I7HH79"/>
<feature type="region of interest" description="Disordered" evidence="1">
    <location>
        <begin position="1"/>
        <end position="37"/>
    </location>
</feature>
<evidence type="ECO:0000313" key="3">
    <source>
        <dbReference type="Proteomes" id="UP000252582"/>
    </source>
</evidence>
<dbReference type="EMBL" id="QPIX01000015">
    <property type="protein sequence ID" value="RCW20211.1"/>
    <property type="molecule type" value="Genomic_DNA"/>
</dbReference>
<reference evidence="2 3" key="1">
    <citation type="submission" date="2018-07" db="EMBL/GenBank/DDBJ databases">
        <title>Genomic Encyclopedia of Type Strains, Phase IV (KMG-IV): sequencing the most valuable type-strain genomes for metagenomic binning, comparative biology and taxonomic classification.</title>
        <authorList>
            <person name="Goeker M."/>
        </authorList>
    </citation>
    <scope>NUCLEOTIDE SEQUENCE [LARGE SCALE GENOMIC DNA]</scope>
    <source>
        <strain evidence="2 3">DSM 25528</strain>
    </source>
</reference>
<protein>
    <submittedName>
        <fullName evidence="2">Uncharacterized protein</fullName>
    </submittedName>
</protein>
<dbReference type="Proteomes" id="UP000252582">
    <property type="component" value="Unassembled WGS sequence"/>
</dbReference>